<proteinExistence type="inferred from homology"/>
<keyword evidence="5" id="KW-0325">Glycoprotein</keyword>
<organism evidence="7 8">
    <name type="scientific">Populus alba x Populus x berolinensis</name>
    <dbReference type="NCBI Taxonomy" id="444605"/>
    <lineage>
        <taxon>Eukaryota</taxon>
        <taxon>Viridiplantae</taxon>
        <taxon>Streptophyta</taxon>
        <taxon>Embryophyta</taxon>
        <taxon>Tracheophyta</taxon>
        <taxon>Spermatophyta</taxon>
        <taxon>Magnoliopsida</taxon>
        <taxon>eudicotyledons</taxon>
        <taxon>Gunneridae</taxon>
        <taxon>Pentapetalae</taxon>
        <taxon>rosids</taxon>
        <taxon>fabids</taxon>
        <taxon>Malpighiales</taxon>
        <taxon>Salicaceae</taxon>
        <taxon>Saliceae</taxon>
        <taxon>Populus</taxon>
    </lineage>
</organism>
<sequence length="270" mass="30268">MAPCASLLLPVFVILATLPIIQSVPTFFPRPSYDQSLAKQPKASKPKIPYKTHYFPQVLDHFTFQPKSSKIFYQKYLVNSNYWHRGAPIFVYTGNEGDIEWFAANTGFLLDIAPKFRALLVFIEHRFYGESMPFGNNSYKSAETLGYLNSQQALADFALLIRSLKHNLSSEASPVVVFGGSYGGMLAAWFRLKYPHIAIGALASSAPILQFDDITPWSSFYDAVSQDFKEASLNCYEVIKGSWAELEALSAQKEGLAELSRTFRACQLCL</sequence>
<dbReference type="Gene3D" id="3.40.50.1820">
    <property type="entry name" value="alpha/beta hydrolase"/>
    <property type="match status" value="1"/>
</dbReference>
<keyword evidence="3 6" id="KW-0732">Signal</keyword>
<protein>
    <recommendedName>
        <fullName evidence="9">Lysosomal Pro-X carboxypeptidase</fullName>
    </recommendedName>
</protein>
<dbReference type="Pfam" id="PF05577">
    <property type="entry name" value="Peptidase_S28"/>
    <property type="match status" value="1"/>
</dbReference>
<dbReference type="GO" id="GO:0070008">
    <property type="term" value="F:serine-type exopeptidase activity"/>
    <property type="evidence" value="ECO:0007669"/>
    <property type="project" value="InterPro"/>
</dbReference>
<comment type="caution">
    <text evidence="7">The sequence shown here is derived from an EMBL/GenBank/DDBJ whole genome shotgun (WGS) entry which is preliminary data.</text>
</comment>
<evidence type="ECO:0000256" key="2">
    <source>
        <dbReference type="ARBA" id="ARBA00022670"/>
    </source>
</evidence>
<dbReference type="GO" id="GO:0008239">
    <property type="term" value="F:dipeptidyl-peptidase activity"/>
    <property type="evidence" value="ECO:0007669"/>
    <property type="project" value="TreeGrafter"/>
</dbReference>
<dbReference type="SUPFAM" id="SSF53474">
    <property type="entry name" value="alpha/beta-Hydrolases"/>
    <property type="match status" value="1"/>
</dbReference>
<evidence type="ECO:0000256" key="1">
    <source>
        <dbReference type="ARBA" id="ARBA00011079"/>
    </source>
</evidence>
<accession>A0AAD6PRA1</accession>
<dbReference type="InterPro" id="IPR029058">
    <property type="entry name" value="AB_hydrolase_fold"/>
</dbReference>
<dbReference type="Proteomes" id="UP001164929">
    <property type="component" value="Chromosome 18"/>
</dbReference>
<dbReference type="EMBL" id="JAQIZT010000018">
    <property type="protein sequence ID" value="KAJ6958273.1"/>
    <property type="molecule type" value="Genomic_DNA"/>
</dbReference>
<dbReference type="PANTHER" id="PTHR11010">
    <property type="entry name" value="PROTEASE S28 PRO-X CARBOXYPEPTIDASE-RELATED"/>
    <property type="match status" value="1"/>
</dbReference>
<reference evidence="7 8" key="1">
    <citation type="journal article" date="2023" name="Mol. Ecol. Resour.">
        <title>Chromosome-level genome assembly of a triploid poplar Populus alba 'Berolinensis'.</title>
        <authorList>
            <person name="Chen S."/>
            <person name="Yu Y."/>
            <person name="Wang X."/>
            <person name="Wang S."/>
            <person name="Zhang T."/>
            <person name="Zhou Y."/>
            <person name="He R."/>
            <person name="Meng N."/>
            <person name="Wang Y."/>
            <person name="Liu W."/>
            <person name="Liu Z."/>
            <person name="Liu J."/>
            <person name="Guo Q."/>
            <person name="Huang H."/>
            <person name="Sederoff R.R."/>
            <person name="Wang G."/>
            <person name="Qu G."/>
            <person name="Chen S."/>
        </authorList>
    </citation>
    <scope>NUCLEOTIDE SEQUENCE [LARGE SCALE GENOMIC DNA]</scope>
    <source>
        <strain evidence="7">SC-2020</strain>
    </source>
</reference>
<evidence type="ECO:0000256" key="5">
    <source>
        <dbReference type="ARBA" id="ARBA00023180"/>
    </source>
</evidence>
<dbReference type="GO" id="GO:0006508">
    <property type="term" value="P:proteolysis"/>
    <property type="evidence" value="ECO:0007669"/>
    <property type="project" value="UniProtKB-KW"/>
</dbReference>
<evidence type="ECO:0000313" key="7">
    <source>
        <dbReference type="EMBL" id="KAJ6958273.1"/>
    </source>
</evidence>
<feature type="chain" id="PRO_5042077935" description="Lysosomal Pro-X carboxypeptidase" evidence="6">
    <location>
        <begin position="24"/>
        <end position="270"/>
    </location>
</feature>
<dbReference type="PANTHER" id="PTHR11010:SF31">
    <property type="entry name" value="ALPHA_BETA-HYDROLASES SUPERFAMILY PROTEIN"/>
    <property type="match status" value="1"/>
</dbReference>
<evidence type="ECO:0000256" key="3">
    <source>
        <dbReference type="ARBA" id="ARBA00022729"/>
    </source>
</evidence>
<evidence type="ECO:0000313" key="8">
    <source>
        <dbReference type="Proteomes" id="UP001164929"/>
    </source>
</evidence>
<dbReference type="AlphaFoldDB" id="A0AAD6PRA1"/>
<keyword evidence="2" id="KW-0645">Protease</keyword>
<evidence type="ECO:0000256" key="6">
    <source>
        <dbReference type="SAM" id="SignalP"/>
    </source>
</evidence>
<keyword evidence="8" id="KW-1185">Reference proteome</keyword>
<keyword evidence="4" id="KW-0378">Hydrolase</keyword>
<gene>
    <name evidence="7" type="ORF">NC653_040042</name>
</gene>
<name>A0AAD6PRA1_9ROSI</name>
<evidence type="ECO:0008006" key="9">
    <source>
        <dbReference type="Google" id="ProtNLM"/>
    </source>
</evidence>
<dbReference type="InterPro" id="IPR008758">
    <property type="entry name" value="Peptidase_S28"/>
</dbReference>
<comment type="similarity">
    <text evidence="1">Belongs to the peptidase S28 family.</text>
</comment>
<feature type="signal peptide" evidence="6">
    <location>
        <begin position="1"/>
        <end position="23"/>
    </location>
</feature>
<evidence type="ECO:0000256" key="4">
    <source>
        <dbReference type="ARBA" id="ARBA00022801"/>
    </source>
</evidence>